<evidence type="ECO:0000256" key="6">
    <source>
        <dbReference type="ARBA" id="ARBA00023235"/>
    </source>
</evidence>
<evidence type="ECO:0000256" key="2">
    <source>
        <dbReference type="ARBA" id="ARBA00004892"/>
    </source>
</evidence>
<dbReference type="HAMAP" id="MF_00675">
    <property type="entry name" value="UxaC"/>
    <property type="match status" value="1"/>
</dbReference>
<dbReference type="Proteomes" id="UP000272136">
    <property type="component" value="Chromosome 1"/>
</dbReference>
<dbReference type="Gene3D" id="1.10.2020.10">
    <property type="entry name" value="uronate isomerase, domain 2, chain A"/>
    <property type="match status" value="1"/>
</dbReference>
<evidence type="ECO:0000313" key="9">
    <source>
        <dbReference type="EMBL" id="QGH47614.1"/>
    </source>
</evidence>
<dbReference type="Gene3D" id="3.20.20.140">
    <property type="entry name" value="Metal-dependent hydrolases"/>
    <property type="match status" value="2"/>
</dbReference>
<dbReference type="GO" id="GO:0042840">
    <property type="term" value="P:D-glucuronate catabolic process"/>
    <property type="evidence" value="ECO:0007669"/>
    <property type="project" value="TreeGrafter"/>
</dbReference>
<name>A0AAP9GCK6_9VIBR</name>
<dbReference type="InterPro" id="IPR003766">
    <property type="entry name" value="Uronate_isomerase"/>
</dbReference>
<evidence type="ECO:0000256" key="3">
    <source>
        <dbReference type="ARBA" id="ARBA00008397"/>
    </source>
</evidence>
<dbReference type="InterPro" id="IPR032466">
    <property type="entry name" value="Metal_Hydrolase"/>
</dbReference>
<dbReference type="NCBIfam" id="NF002794">
    <property type="entry name" value="PRK02925.1"/>
    <property type="match status" value="1"/>
</dbReference>
<dbReference type="EMBL" id="CP033137">
    <property type="protein sequence ID" value="AYO14710.1"/>
    <property type="molecule type" value="Genomic_DNA"/>
</dbReference>
<protein>
    <recommendedName>
        <fullName evidence="5 7">Uronate isomerase</fullName>
        <ecNumber evidence="4 7">5.3.1.12</ecNumber>
    </recommendedName>
    <alternativeName>
        <fullName evidence="7">Glucuronate isomerase</fullName>
    </alternativeName>
    <alternativeName>
        <fullName evidence="7">Uronic isomerase</fullName>
    </alternativeName>
</protein>
<keyword evidence="6 7" id="KW-0413">Isomerase</keyword>
<proteinExistence type="inferred from homology"/>
<comment type="catalytic activity">
    <reaction evidence="1 7">
        <text>D-glucuronate = D-fructuronate</text>
        <dbReference type="Rhea" id="RHEA:13049"/>
        <dbReference type="ChEBI" id="CHEBI:58720"/>
        <dbReference type="ChEBI" id="CHEBI:59863"/>
        <dbReference type="EC" id="5.3.1.12"/>
    </reaction>
</comment>
<dbReference type="GO" id="GO:0019698">
    <property type="term" value="P:D-galacturonate catabolic process"/>
    <property type="evidence" value="ECO:0007669"/>
    <property type="project" value="TreeGrafter"/>
</dbReference>
<accession>A0AAP9GCK6</accession>
<evidence type="ECO:0000256" key="5">
    <source>
        <dbReference type="ARBA" id="ARBA00020555"/>
    </source>
</evidence>
<comment type="catalytic activity">
    <reaction evidence="7">
        <text>aldehydo-D-galacturonate = keto-D-tagaturonate</text>
        <dbReference type="Rhea" id="RHEA:27702"/>
        <dbReference type="ChEBI" id="CHEBI:12952"/>
        <dbReference type="ChEBI" id="CHEBI:17886"/>
    </reaction>
</comment>
<evidence type="ECO:0000256" key="1">
    <source>
        <dbReference type="ARBA" id="ARBA00001165"/>
    </source>
</evidence>
<dbReference type="AlphaFoldDB" id="A0AAP9GCK6"/>
<keyword evidence="10" id="KW-1185">Reference proteome</keyword>
<reference evidence="9 11" key="1">
    <citation type="journal article" date="2015" name="Genome Announc.">
        <title>Draft Genome Sequence of Vibrio owensii Strain SH-14, Which Causes Shrimp Acute Hepatopancreatic Necrosis Disease.</title>
        <authorList>
            <person name="Liu L."/>
            <person name="Xiao J."/>
            <person name="Xia X."/>
            <person name="Pan Y."/>
            <person name="Yan S."/>
            <person name="Wang Y."/>
        </authorList>
    </citation>
    <scope>NUCLEOTIDE SEQUENCE [LARGE SCALE GENOMIC DNA]</scope>
    <source>
        <strain evidence="9 11">SH14</strain>
    </source>
</reference>
<dbReference type="EMBL" id="CP045859">
    <property type="protein sequence ID" value="QGH47614.1"/>
    <property type="molecule type" value="Genomic_DNA"/>
</dbReference>
<dbReference type="GO" id="GO:0008880">
    <property type="term" value="F:glucuronate isomerase activity"/>
    <property type="evidence" value="ECO:0007669"/>
    <property type="project" value="UniProtKB-UniRule"/>
</dbReference>
<sequence length="476" mass="54733">MNQAYIHDNFLLSSPLAQDLYHRFAAPMPIIDFHNHLEAEDIWQDTKHENLTQAWLNNDHYVWRAMRSNGIDEHYITGDATDTEKFAKWCEAVPYLIGNPLYQWSHLELKRFFDCDLLLNPDNQKDIWGLSHQQFKQGNNSTRDVLEQLNVETLCTTDSPLSNLERHLALKESNFKVQVLPTFRADELFCFNQTDKFHALLTHLSKLTTTSIGTFQDYLCAIQTRLDAFHEVGCRLSDLGLPSVSFEPCSEEQAELIFQQLLQNQAITQTAFVQLTSRLFFELGQRYYQLGWSMQLHIGVLMNVNERRKAQLGGGTGFSVINSDSYAHALSQLLSELDRSSCLPNTVLFNLNPNDNPVLSCMAGAFQDSDTVAGKIQFGAAWWFNDHKDGMESQLTTLKNLGALGRFIGMLTDSRNVFSFSRHEYFRRVLCNLLAKWVEEGEIPYDEPLLKQTIENICYYNAKRYFRFNSDQGLEG</sequence>
<evidence type="ECO:0000313" key="11">
    <source>
        <dbReference type="Proteomes" id="UP000390336"/>
    </source>
</evidence>
<dbReference type="Proteomes" id="UP000390336">
    <property type="component" value="Chromosome 1"/>
</dbReference>
<evidence type="ECO:0000313" key="8">
    <source>
        <dbReference type="EMBL" id="AYO14710.1"/>
    </source>
</evidence>
<dbReference type="PANTHER" id="PTHR30068">
    <property type="entry name" value="URONATE ISOMERASE"/>
    <property type="match status" value="1"/>
</dbReference>
<reference evidence="8 10" key="2">
    <citation type="submission" date="2018-10" db="EMBL/GenBank/DDBJ databases">
        <title>Whole Genome of Vibrio owensii strain 170502, isolated from Acute Hepatopancreatic Necrosis Disease (AHPND) shrimp.</title>
        <authorList>
            <person name="Yan M."/>
            <person name="Wang X."/>
            <person name="Wang Y."/>
        </authorList>
    </citation>
    <scope>NUCLEOTIDE SEQUENCE [LARGE SCALE GENOMIC DNA]</scope>
    <source>
        <strain evidence="8 10">1700302</strain>
    </source>
</reference>
<dbReference type="Pfam" id="PF02614">
    <property type="entry name" value="UxaC"/>
    <property type="match status" value="1"/>
</dbReference>
<evidence type="ECO:0000256" key="7">
    <source>
        <dbReference type="HAMAP-Rule" id="MF_00675"/>
    </source>
</evidence>
<dbReference type="SUPFAM" id="SSF51556">
    <property type="entry name" value="Metallo-dependent hydrolases"/>
    <property type="match status" value="1"/>
</dbReference>
<evidence type="ECO:0000313" key="10">
    <source>
        <dbReference type="Proteomes" id="UP000272136"/>
    </source>
</evidence>
<gene>
    <name evidence="7 9" type="primary">uxaC</name>
    <name evidence="9" type="ORF">APZ19_11105</name>
    <name evidence="8" type="ORF">D0812_09950</name>
</gene>
<evidence type="ECO:0000256" key="4">
    <source>
        <dbReference type="ARBA" id="ARBA00012546"/>
    </source>
</evidence>
<reference evidence="9" key="3">
    <citation type="submission" date="2019-11" db="EMBL/GenBank/DDBJ databases">
        <title>Complete genome sequence of Vibrio owensii SH-14 isolated from shrimp with acute hepatopancreatic necrosis diease.</title>
        <authorList>
            <person name="Liang X."/>
            <person name="Wang Y."/>
        </authorList>
    </citation>
    <scope>NUCLEOTIDE SEQUENCE</scope>
    <source>
        <strain evidence="9">SH14</strain>
    </source>
</reference>
<comment type="similarity">
    <text evidence="3 7">Belongs to the metallo-dependent hydrolases superfamily. Uronate isomerase family.</text>
</comment>
<organism evidence="9 11">
    <name type="scientific">Vibrio owensii</name>
    <dbReference type="NCBI Taxonomy" id="696485"/>
    <lineage>
        <taxon>Bacteria</taxon>
        <taxon>Pseudomonadati</taxon>
        <taxon>Pseudomonadota</taxon>
        <taxon>Gammaproteobacteria</taxon>
        <taxon>Vibrionales</taxon>
        <taxon>Vibrionaceae</taxon>
        <taxon>Vibrio</taxon>
    </lineage>
</organism>
<comment type="pathway">
    <text evidence="2 7">Carbohydrate metabolism; pentose and glucuronate interconversion.</text>
</comment>
<dbReference type="PANTHER" id="PTHR30068:SF4">
    <property type="entry name" value="URONATE ISOMERASE"/>
    <property type="match status" value="1"/>
</dbReference>
<dbReference type="RefSeq" id="WP_054822772.1">
    <property type="nucleotide sequence ID" value="NZ_CP033137.1"/>
</dbReference>
<dbReference type="EC" id="5.3.1.12" evidence="4 7"/>